<dbReference type="EMBL" id="JAMFTH010000001">
    <property type="protein sequence ID" value="MCP8899308.1"/>
    <property type="molecule type" value="Genomic_DNA"/>
</dbReference>
<dbReference type="Proteomes" id="UP001139319">
    <property type="component" value="Unassembled WGS sequence"/>
</dbReference>
<dbReference type="SMART" id="SM00855">
    <property type="entry name" value="PGAM"/>
    <property type="match status" value="1"/>
</dbReference>
<reference evidence="3" key="1">
    <citation type="submission" date="2022-05" db="EMBL/GenBank/DDBJ databases">
        <authorList>
            <person name="Sun H.-N."/>
        </authorList>
    </citation>
    <scope>NUCLEOTIDE SEQUENCE</scope>
    <source>
        <strain evidence="3">HB14</strain>
    </source>
</reference>
<dbReference type="PANTHER" id="PTHR48100:SF44">
    <property type="entry name" value="PHOSPHATASE C1620.13-RELATED"/>
    <property type="match status" value="1"/>
</dbReference>
<dbReference type="InterPro" id="IPR029033">
    <property type="entry name" value="His_PPase_superfam"/>
</dbReference>
<evidence type="ECO:0000313" key="4">
    <source>
        <dbReference type="Proteomes" id="UP001139319"/>
    </source>
</evidence>
<protein>
    <submittedName>
        <fullName evidence="3">Histidine phosphatase family protein</fullName>
    </submittedName>
</protein>
<feature type="active site" description="Tele-phosphohistidine intermediate" evidence="1">
    <location>
        <position position="9"/>
    </location>
</feature>
<evidence type="ECO:0000256" key="1">
    <source>
        <dbReference type="PIRSR" id="PIRSR613078-1"/>
    </source>
</evidence>
<keyword evidence="4" id="KW-1185">Reference proteome</keyword>
<dbReference type="InterPro" id="IPR050275">
    <property type="entry name" value="PGM_Phosphatase"/>
</dbReference>
<dbReference type="GO" id="GO:0005829">
    <property type="term" value="C:cytosol"/>
    <property type="evidence" value="ECO:0007669"/>
    <property type="project" value="TreeGrafter"/>
</dbReference>
<reference evidence="3" key="2">
    <citation type="submission" date="2023-01" db="EMBL/GenBank/DDBJ databases">
        <title>Gilvimarinus xylanilyticus HB14 isolated from Caulerpa lentillifera aquaculture base in Hainan, China.</title>
        <authorList>
            <person name="Zhang Y.-J."/>
        </authorList>
    </citation>
    <scope>NUCLEOTIDE SEQUENCE</scope>
    <source>
        <strain evidence="3">HB14</strain>
    </source>
</reference>
<evidence type="ECO:0000256" key="2">
    <source>
        <dbReference type="PIRSR" id="PIRSR613078-2"/>
    </source>
</evidence>
<dbReference type="AlphaFoldDB" id="A0A9X2KTZ5"/>
<dbReference type="RefSeq" id="WP_253967561.1">
    <property type="nucleotide sequence ID" value="NZ_JAMFTH010000001.1"/>
</dbReference>
<proteinExistence type="predicted"/>
<dbReference type="Gene3D" id="3.40.50.1240">
    <property type="entry name" value="Phosphoglycerate mutase-like"/>
    <property type="match status" value="1"/>
</dbReference>
<feature type="binding site" evidence="2">
    <location>
        <position position="64"/>
    </location>
    <ligand>
        <name>substrate</name>
    </ligand>
</feature>
<gene>
    <name evidence="3" type="ORF">M6D89_08380</name>
</gene>
<name>A0A9X2KTZ5_9GAMM</name>
<dbReference type="SUPFAM" id="SSF53254">
    <property type="entry name" value="Phosphoglycerate mutase-like"/>
    <property type="match status" value="1"/>
</dbReference>
<accession>A0A9X2KTZ5</accession>
<dbReference type="CDD" id="cd07067">
    <property type="entry name" value="HP_PGM_like"/>
    <property type="match status" value="1"/>
</dbReference>
<dbReference type="InterPro" id="IPR013078">
    <property type="entry name" value="His_Pase_superF_clade-1"/>
</dbReference>
<dbReference type="GO" id="GO:0016791">
    <property type="term" value="F:phosphatase activity"/>
    <property type="evidence" value="ECO:0007669"/>
    <property type="project" value="TreeGrafter"/>
</dbReference>
<feature type="active site" description="Proton donor/acceptor" evidence="1">
    <location>
        <position position="91"/>
    </location>
</feature>
<evidence type="ECO:0000313" key="3">
    <source>
        <dbReference type="EMBL" id="MCP8899308.1"/>
    </source>
</evidence>
<dbReference type="PANTHER" id="PTHR48100">
    <property type="entry name" value="BROAD-SPECIFICITY PHOSPHATASE YOR283W-RELATED"/>
    <property type="match status" value="1"/>
</dbReference>
<comment type="caution">
    <text evidence="3">The sequence shown here is derived from an EMBL/GenBank/DDBJ whole genome shotgun (WGS) entry which is preliminary data.</text>
</comment>
<dbReference type="Pfam" id="PF00300">
    <property type="entry name" value="His_Phos_1"/>
    <property type="match status" value="1"/>
</dbReference>
<sequence>MRAFALIRHGDYRQKANTPSAHQPYPLTPAGENQAEACAEQLNALAAELELNISSCIHTSPLLRAWQTGDIIRRRWGDPNIQLQQTQALSERCVGSVANLTIAEIEQLLRADPRYPRPPLNWKARSDYCLPFPGAESLNQAGKRVADYINQLCETAPAHSLTPLVGHGAAFRHGACALGILSPEDVARLSMFHAQAVIIAQTDAGWIHLAGQWKPRPSPREFTD</sequence>
<organism evidence="3 4">
    <name type="scientific">Gilvimarinus xylanilyticus</name>
    <dbReference type="NCBI Taxonomy" id="2944139"/>
    <lineage>
        <taxon>Bacteria</taxon>
        <taxon>Pseudomonadati</taxon>
        <taxon>Pseudomonadota</taxon>
        <taxon>Gammaproteobacteria</taxon>
        <taxon>Cellvibrionales</taxon>
        <taxon>Cellvibrionaceae</taxon>
        <taxon>Gilvimarinus</taxon>
    </lineage>
</organism>